<proteinExistence type="predicted"/>
<evidence type="ECO:0000313" key="3">
    <source>
        <dbReference type="Proteomes" id="UP000294257"/>
    </source>
</evidence>
<reference evidence="2 3" key="1">
    <citation type="submission" date="2019-02" db="EMBL/GenBank/DDBJ databases">
        <title>Genomic Encyclopedia of Type Strains, Phase IV (KMG-IV): sequencing the most valuable type-strain genomes for metagenomic binning, comparative biology and taxonomic classification.</title>
        <authorList>
            <person name="Goeker M."/>
        </authorList>
    </citation>
    <scope>NUCLEOTIDE SEQUENCE [LARGE SCALE GENOMIC DNA]</scope>
    <source>
        <strain evidence="2 3">DSM 101727</strain>
    </source>
</reference>
<sequence>MSTVDYSRLAWRKSSRSSEGSGVNCVEVALADPAIAVRDSKNPNAGALVLPHGGWASFLRGVDA</sequence>
<dbReference type="InterPro" id="IPR007278">
    <property type="entry name" value="DUF397"/>
</dbReference>
<dbReference type="EMBL" id="SGWQ01000005">
    <property type="protein sequence ID" value="RZS37450.1"/>
    <property type="molecule type" value="Genomic_DNA"/>
</dbReference>
<protein>
    <submittedName>
        <fullName evidence="2">Uncharacterized protein DUF397</fullName>
    </submittedName>
</protein>
<comment type="caution">
    <text evidence="2">The sequence shown here is derived from an EMBL/GenBank/DDBJ whole genome shotgun (WGS) entry which is preliminary data.</text>
</comment>
<dbReference type="RefSeq" id="WP_130344955.1">
    <property type="nucleotide sequence ID" value="NZ_SGWQ01000005.1"/>
</dbReference>
<name>A0A4Q7KNB1_9PSEU</name>
<accession>A0A4Q7KNB1</accession>
<dbReference type="Pfam" id="PF04149">
    <property type="entry name" value="DUF397"/>
    <property type="match status" value="1"/>
</dbReference>
<gene>
    <name evidence="2" type="ORF">EV193_1054</name>
</gene>
<feature type="domain" description="DUF397" evidence="1">
    <location>
        <begin position="9"/>
        <end position="62"/>
    </location>
</feature>
<keyword evidence="3" id="KW-1185">Reference proteome</keyword>
<evidence type="ECO:0000313" key="2">
    <source>
        <dbReference type="EMBL" id="RZS37450.1"/>
    </source>
</evidence>
<dbReference type="OrthoDB" id="3430276at2"/>
<evidence type="ECO:0000259" key="1">
    <source>
        <dbReference type="Pfam" id="PF04149"/>
    </source>
</evidence>
<dbReference type="Proteomes" id="UP000294257">
    <property type="component" value="Unassembled WGS sequence"/>
</dbReference>
<dbReference type="AlphaFoldDB" id="A0A4Q7KNB1"/>
<organism evidence="2 3">
    <name type="scientific">Herbihabitans rhizosphaerae</name>
    <dbReference type="NCBI Taxonomy" id="1872711"/>
    <lineage>
        <taxon>Bacteria</taxon>
        <taxon>Bacillati</taxon>
        <taxon>Actinomycetota</taxon>
        <taxon>Actinomycetes</taxon>
        <taxon>Pseudonocardiales</taxon>
        <taxon>Pseudonocardiaceae</taxon>
        <taxon>Herbihabitans</taxon>
    </lineage>
</organism>